<sequence>MDGEHQEPCEADAGAVARLEQAMNRIAWALDRRAVPSPETDLQTVAANIDALRARIRAALEIG</sequence>
<reference evidence="2" key="1">
    <citation type="journal article" date="2014" name="FEMS Microbiol. Lett.">
        <title>Draft Genomic DNA Sequence of the Facultatively Methylotrophic Bacterium Acidomonas methanolica type strain MB58.</title>
        <authorList>
            <person name="Higashiura N."/>
            <person name="Hadano H."/>
            <person name="Hirakawa H."/>
            <person name="Matsutani M."/>
            <person name="Takabe S."/>
            <person name="Matsushita K."/>
            <person name="Azuma Y."/>
        </authorList>
    </citation>
    <scope>NUCLEOTIDE SEQUENCE [LARGE SCALE GENOMIC DNA]</scope>
    <source>
        <strain evidence="2">MB58</strain>
    </source>
</reference>
<evidence type="ECO:0000313" key="1">
    <source>
        <dbReference type="EMBL" id="GAJ28256.1"/>
    </source>
</evidence>
<dbReference type="Proteomes" id="UP000019760">
    <property type="component" value="Unassembled WGS sequence"/>
</dbReference>
<proteinExistence type="predicted"/>
<evidence type="ECO:0000313" key="2">
    <source>
        <dbReference type="Proteomes" id="UP000019760"/>
    </source>
</evidence>
<gene>
    <name evidence="1" type="ORF">Amme_016_039</name>
</gene>
<protein>
    <submittedName>
        <fullName evidence="1">Uncharacterized protein</fullName>
    </submittedName>
</protein>
<dbReference type="EMBL" id="BAND01000016">
    <property type="protein sequence ID" value="GAJ28256.1"/>
    <property type="molecule type" value="Genomic_DNA"/>
</dbReference>
<name>A0A023D385_ACIMT</name>
<dbReference type="RefSeq" id="WP_042056670.1">
    <property type="nucleotide sequence ID" value="NZ_BAND01000016.1"/>
</dbReference>
<reference evidence="1 2" key="2">
    <citation type="journal article" date="2014" name="FEMS Microbiol. Lett.">
        <title>Draft genomic DNA sequence of the facultatively methylotrophic bacterium Acidomonas methanolica type strain MB58.</title>
        <authorList>
            <person name="Higashiura N."/>
            <person name="Hadano H."/>
            <person name="Hirakawa H."/>
            <person name="Matsutani M."/>
            <person name="Takabe S."/>
            <person name="Matsushita K."/>
            <person name="Azuma Y."/>
        </authorList>
    </citation>
    <scope>NUCLEOTIDE SEQUENCE [LARGE SCALE GENOMIC DNA]</scope>
    <source>
        <strain evidence="1 2">MB58</strain>
    </source>
</reference>
<accession>A0A023D385</accession>
<organism evidence="1 2">
    <name type="scientific">Acidomonas methanolica NBRC 104435</name>
    <dbReference type="NCBI Taxonomy" id="1231351"/>
    <lineage>
        <taxon>Bacteria</taxon>
        <taxon>Pseudomonadati</taxon>
        <taxon>Pseudomonadota</taxon>
        <taxon>Alphaproteobacteria</taxon>
        <taxon>Acetobacterales</taxon>
        <taxon>Acetobacteraceae</taxon>
        <taxon>Acidomonas</taxon>
    </lineage>
</organism>
<keyword evidence="2" id="KW-1185">Reference proteome</keyword>
<comment type="caution">
    <text evidence="1">The sequence shown here is derived from an EMBL/GenBank/DDBJ whole genome shotgun (WGS) entry which is preliminary data.</text>
</comment>
<dbReference type="AlphaFoldDB" id="A0A023D385"/>